<dbReference type="GO" id="GO:0008137">
    <property type="term" value="F:NADH dehydrogenase (ubiquinone) activity"/>
    <property type="evidence" value="ECO:0007669"/>
    <property type="project" value="InterPro"/>
</dbReference>
<comment type="similarity">
    <text evidence="2">Belongs to the complex I subunit 3 family.</text>
</comment>
<dbReference type="Proteomes" id="UP000024332">
    <property type="component" value="Unassembled WGS sequence"/>
</dbReference>
<comment type="caution">
    <text evidence="8">The sequence shown here is derived from an EMBL/GenBank/DDBJ whole genome shotgun (WGS) entry which is preliminary data.</text>
</comment>
<dbReference type="GO" id="GO:0016020">
    <property type="term" value="C:membrane"/>
    <property type="evidence" value="ECO:0007669"/>
    <property type="project" value="UniProtKB-SubCell"/>
</dbReference>
<dbReference type="NCBIfam" id="NF004728">
    <property type="entry name" value="PRK06073.1-4"/>
    <property type="match status" value="1"/>
</dbReference>
<dbReference type="STRING" id="1160895.CM19_06355"/>
<evidence type="ECO:0000313" key="8">
    <source>
        <dbReference type="EMBL" id="EZQ06977.1"/>
    </source>
</evidence>
<keyword evidence="9" id="KW-1185">Reference proteome</keyword>
<dbReference type="EC" id="1.6.5.3" evidence="8"/>
<dbReference type="Pfam" id="PF00507">
    <property type="entry name" value="Oxidored_q4"/>
    <property type="match status" value="1"/>
</dbReference>
<dbReference type="GO" id="GO:0016491">
    <property type="term" value="F:oxidoreductase activity"/>
    <property type="evidence" value="ECO:0007669"/>
    <property type="project" value="UniProtKB-KW"/>
</dbReference>
<feature type="transmembrane region" description="Helical" evidence="7">
    <location>
        <begin position="62"/>
        <end position="85"/>
    </location>
</feature>
<evidence type="ECO:0000256" key="6">
    <source>
        <dbReference type="ARBA" id="ARBA00023136"/>
    </source>
</evidence>
<feature type="transmembrane region" description="Helical" evidence="7">
    <location>
        <begin position="97"/>
        <end position="116"/>
    </location>
</feature>
<gene>
    <name evidence="8" type="ORF">CM19_06355</name>
</gene>
<evidence type="ECO:0000256" key="7">
    <source>
        <dbReference type="SAM" id="Phobius"/>
    </source>
</evidence>
<sequence>MALTQPLVSLGLLIVLTLGAGYGGYKLLSLVVPSERTPVKMSRFEAGNIPTGLGRIWFPLQYYGYLLIYTTIEPIIVLLFLIAYAPFYNNFIEFRNLFVVVGSFIVLVYPVLYYSIKQINVVLNWVLNR</sequence>
<keyword evidence="4 7" id="KW-0812">Transmembrane</keyword>
<dbReference type="EMBL" id="JFZT01000039">
    <property type="protein sequence ID" value="EZQ06977.1"/>
    <property type="molecule type" value="Genomic_DNA"/>
</dbReference>
<keyword evidence="8" id="KW-0560">Oxidoreductase</keyword>
<dbReference type="InterPro" id="IPR038430">
    <property type="entry name" value="NDAH_ubi_oxred_su3_sf"/>
</dbReference>
<dbReference type="NCBIfam" id="NF004726">
    <property type="entry name" value="PRK06073.1-1"/>
    <property type="match status" value="1"/>
</dbReference>
<dbReference type="AlphaFoldDB" id="A0A031LPH0"/>
<evidence type="ECO:0000256" key="4">
    <source>
        <dbReference type="ARBA" id="ARBA00022692"/>
    </source>
</evidence>
<proteinExistence type="inferred from homology"/>
<evidence type="ECO:0000256" key="3">
    <source>
        <dbReference type="ARBA" id="ARBA00022448"/>
    </source>
</evidence>
<dbReference type="OrthoDB" id="51573at2157"/>
<evidence type="ECO:0000256" key="5">
    <source>
        <dbReference type="ARBA" id="ARBA00022989"/>
    </source>
</evidence>
<keyword evidence="5 7" id="KW-1133">Transmembrane helix</keyword>
<keyword evidence="3" id="KW-0813">Transport</keyword>
<reference evidence="8 9" key="1">
    <citation type="submission" date="2014-03" db="EMBL/GenBank/DDBJ databases">
        <title>Draft genome sequence of the novel thermoacidophilic archaea Acidianus copahuensis ALE1 strain, isolated from Copahue volcanic area in Neuquen Argentina.</title>
        <authorList>
            <person name="Urbieta M.S."/>
            <person name="Rascovan N."/>
            <person name="Castro C."/>
            <person name="Revale S."/>
            <person name="Giaveno M.A."/>
            <person name="Vazquez M.P."/>
            <person name="Donati E.R."/>
        </authorList>
    </citation>
    <scope>NUCLEOTIDE SEQUENCE [LARGE SCALE GENOMIC DNA]</scope>
    <source>
        <strain evidence="8 9">ALE1</strain>
    </source>
</reference>
<organism evidence="8 9">
    <name type="scientific">Candidatus Acidianus copahuensis</name>
    <dbReference type="NCBI Taxonomy" id="1160895"/>
    <lineage>
        <taxon>Archaea</taxon>
        <taxon>Thermoproteota</taxon>
        <taxon>Thermoprotei</taxon>
        <taxon>Sulfolobales</taxon>
        <taxon>Sulfolobaceae</taxon>
        <taxon>Acidianus</taxon>
    </lineage>
</organism>
<dbReference type="InterPro" id="IPR000440">
    <property type="entry name" value="NADH_UbQ/plastoQ_OxRdtase_su3"/>
</dbReference>
<evidence type="ECO:0000313" key="9">
    <source>
        <dbReference type="Proteomes" id="UP000024332"/>
    </source>
</evidence>
<protein>
    <submittedName>
        <fullName evidence="8">NADH dehydrogenase</fullName>
        <ecNumber evidence="8">1.6.5.3</ecNumber>
    </submittedName>
</protein>
<accession>A0A031LPH0</accession>
<name>A0A031LPH0_9CREN</name>
<evidence type="ECO:0000256" key="1">
    <source>
        <dbReference type="ARBA" id="ARBA00004370"/>
    </source>
</evidence>
<dbReference type="Gene3D" id="1.20.58.1610">
    <property type="entry name" value="NADH:ubiquinone/plastoquinone oxidoreductase, chain 3"/>
    <property type="match status" value="1"/>
</dbReference>
<comment type="subcellular location">
    <subcellularLocation>
        <location evidence="1">Membrane</location>
    </subcellularLocation>
</comment>
<evidence type="ECO:0000256" key="2">
    <source>
        <dbReference type="ARBA" id="ARBA00008472"/>
    </source>
</evidence>
<dbReference type="RefSeq" id="WP_048099499.1">
    <property type="nucleotide sequence ID" value="NZ_JFZT01000039.1"/>
</dbReference>
<keyword evidence="6 7" id="KW-0472">Membrane</keyword>